<dbReference type="SMART" id="SM01337">
    <property type="entry name" value="APC10"/>
    <property type="match status" value="1"/>
</dbReference>
<dbReference type="Proteomes" id="UP000039324">
    <property type="component" value="Unassembled WGS sequence"/>
</dbReference>
<comment type="similarity">
    <text evidence="1 6">Belongs to the APC10 family.</text>
</comment>
<evidence type="ECO:0000313" key="9">
    <source>
        <dbReference type="EMBL" id="SPQ93258.1"/>
    </source>
</evidence>
<dbReference type="Gene3D" id="2.60.120.260">
    <property type="entry name" value="Galactose-binding domain-like"/>
    <property type="match status" value="1"/>
</dbReference>
<sequence length="173" mass="19595">MDFGDVREVGEEAVWTLSTAKPGNGVDQLRDGTVESFWQSDGVQPHLVNIQFQKKMRIKEIQIYVDEKLDESYTPQRISIRCGTTFHDLHEVQLLELQNPSGWVSIPLADQSGSGFLRTHLIQIAVLASFQSGRDTHIRQIKVYAACQPPTKGFGTPLSTFTTIEFEQFTRLR</sequence>
<dbReference type="GO" id="GO:0070979">
    <property type="term" value="P:protein K11-linked ubiquitination"/>
    <property type="evidence" value="ECO:0007669"/>
    <property type="project" value="TreeGrafter"/>
</dbReference>
<dbReference type="GO" id="GO:0031145">
    <property type="term" value="P:anaphase-promoting complex-dependent catabolic process"/>
    <property type="evidence" value="ECO:0007669"/>
    <property type="project" value="InterPro"/>
</dbReference>
<dbReference type="InterPro" id="IPR004939">
    <property type="entry name" value="APC_su10/DOC_dom"/>
</dbReference>
<comment type="function">
    <text evidence="6">Component of the anaphase promoting complex/cyclosome (APC/C), a cell cycle-regulated E3 ubiquitin-protein ligase complex that controls progression through mitosis and the G1 phase of the cell cycle.</text>
</comment>
<keyword evidence="9" id="KW-0496">Mitochondrion</keyword>
<evidence type="ECO:0000256" key="4">
    <source>
        <dbReference type="ARBA" id="ARBA00022786"/>
    </source>
</evidence>
<dbReference type="EMBL" id="OVEO01000001">
    <property type="protein sequence ID" value="SPQ93258.1"/>
    <property type="molecule type" value="Genomic_DNA"/>
</dbReference>
<dbReference type="InterPro" id="IPR016901">
    <property type="entry name" value="APC10/Doc1"/>
</dbReference>
<evidence type="ECO:0000256" key="1">
    <source>
        <dbReference type="ARBA" id="ARBA00006762"/>
    </source>
</evidence>
<dbReference type="STRING" id="37360.A0A0G4J263"/>
<protein>
    <recommendedName>
        <fullName evidence="6">Anaphase-promoting complex subunit 10</fullName>
    </recommendedName>
</protein>
<evidence type="ECO:0000256" key="3">
    <source>
        <dbReference type="ARBA" id="ARBA00022776"/>
    </source>
</evidence>
<keyword evidence="2 6" id="KW-0132">Cell division</keyword>
<organism evidence="8 10">
    <name type="scientific">Plasmodiophora brassicae</name>
    <name type="common">Clubroot disease agent</name>
    <dbReference type="NCBI Taxonomy" id="37360"/>
    <lineage>
        <taxon>Eukaryota</taxon>
        <taxon>Sar</taxon>
        <taxon>Rhizaria</taxon>
        <taxon>Endomyxa</taxon>
        <taxon>Phytomyxea</taxon>
        <taxon>Plasmodiophorida</taxon>
        <taxon>Plasmodiophoridae</taxon>
        <taxon>Plasmodiophora</taxon>
    </lineage>
</organism>
<gene>
    <name evidence="8" type="ORF">PBRA_002065</name>
    <name evidence="9" type="ORF">PLBR_LOCUS473</name>
</gene>
<evidence type="ECO:0000256" key="6">
    <source>
        <dbReference type="PIRNR" id="PIRNR028841"/>
    </source>
</evidence>
<dbReference type="SUPFAM" id="SSF49785">
    <property type="entry name" value="Galactose-binding domain-like"/>
    <property type="match status" value="1"/>
</dbReference>
<dbReference type="PROSITE" id="PS51284">
    <property type="entry name" value="DOC"/>
    <property type="match status" value="1"/>
</dbReference>
<dbReference type="AlphaFoldDB" id="A0A0G4J263"/>
<dbReference type="EMBL" id="CDSF01000112">
    <property type="protein sequence ID" value="CEP01459.1"/>
    <property type="molecule type" value="Genomic_DNA"/>
</dbReference>
<keyword evidence="5 6" id="KW-0131">Cell cycle</keyword>
<dbReference type="InterPro" id="IPR008979">
    <property type="entry name" value="Galactose-bd-like_sf"/>
</dbReference>
<feature type="domain" description="DOC" evidence="7">
    <location>
        <begin position="1"/>
        <end position="170"/>
    </location>
</feature>
<evidence type="ECO:0000313" key="11">
    <source>
        <dbReference type="Proteomes" id="UP000290189"/>
    </source>
</evidence>
<dbReference type="PANTHER" id="PTHR12936">
    <property type="entry name" value="ANAPHASE-PROMOTING COMPLEX 10"/>
    <property type="match status" value="1"/>
</dbReference>
<keyword evidence="10" id="KW-1185">Reference proteome</keyword>
<dbReference type="GO" id="GO:0051301">
    <property type="term" value="P:cell division"/>
    <property type="evidence" value="ECO:0007669"/>
    <property type="project" value="UniProtKB-KW"/>
</dbReference>
<evidence type="ECO:0000259" key="7">
    <source>
        <dbReference type="PROSITE" id="PS51284"/>
    </source>
</evidence>
<evidence type="ECO:0000256" key="2">
    <source>
        <dbReference type="ARBA" id="ARBA00022618"/>
    </source>
</evidence>
<dbReference type="CDD" id="cd08366">
    <property type="entry name" value="APC10"/>
    <property type="match status" value="1"/>
</dbReference>
<keyword evidence="3 6" id="KW-0498">Mitosis</keyword>
<proteinExistence type="inferred from homology"/>
<evidence type="ECO:0000313" key="10">
    <source>
        <dbReference type="Proteomes" id="UP000039324"/>
    </source>
</evidence>
<dbReference type="FunFam" id="2.60.120.260:FF:000122">
    <property type="entry name" value="Anaphase-promoting complex subunit 10"/>
    <property type="match status" value="1"/>
</dbReference>
<dbReference type="PIRSF" id="PIRSF028841">
    <property type="entry name" value="APC10_sub"/>
    <property type="match status" value="1"/>
</dbReference>
<accession>A0A0G4J263</accession>
<dbReference type="OMA" id="FITIEFP"/>
<dbReference type="GO" id="GO:0005680">
    <property type="term" value="C:anaphase-promoting complex"/>
    <property type="evidence" value="ECO:0007669"/>
    <property type="project" value="InterPro"/>
</dbReference>
<evidence type="ECO:0000313" key="8">
    <source>
        <dbReference type="EMBL" id="CEP01459.1"/>
    </source>
</evidence>
<reference evidence="9 11" key="2">
    <citation type="submission" date="2018-03" db="EMBL/GenBank/DDBJ databases">
        <authorList>
            <person name="Fogelqvist J."/>
        </authorList>
    </citation>
    <scope>NUCLEOTIDE SEQUENCE [LARGE SCALE GENOMIC DNA]</scope>
</reference>
<dbReference type="OrthoDB" id="24948at2759"/>
<geneLocation type="mitochondrion" evidence="9"/>
<dbReference type="Pfam" id="PF03256">
    <property type="entry name" value="ANAPC10"/>
    <property type="match status" value="1"/>
</dbReference>
<keyword evidence="4 6" id="KW-0833">Ubl conjugation pathway</keyword>
<evidence type="ECO:0000256" key="5">
    <source>
        <dbReference type="ARBA" id="ARBA00023306"/>
    </source>
</evidence>
<reference evidence="8 10" key="1">
    <citation type="submission" date="2015-02" db="EMBL/GenBank/DDBJ databases">
        <authorList>
            <person name="Chooi Y.-H."/>
        </authorList>
    </citation>
    <scope>NUCLEOTIDE SEQUENCE [LARGE SCALE GENOMIC DNA]</scope>
    <source>
        <strain evidence="8">E3</strain>
    </source>
</reference>
<name>A0A0G4J263_PLABS</name>
<dbReference type="PANTHER" id="PTHR12936:SF0">
    <property type="entry name" value="ANAPHASE-PROMOTING COMPLEX SUBUNIT 10"/>
    <property type="match status" value="1"/>
</dbReference>
<dbReference type="Proteomes" id="UP000290189">
    <property type="component" value="Unassembled WGS sequence"/>
</dbReference>